<gene>
    <name evidence="1" type="ORF">T01_2350</name>
</gene>
<name>A0A0V1BIF8_TRISP</name>
<dbReference type="InParanoid" id="A0A0V1BIF8"/>
<proteinExistence type="predicted"/>
<accession>A0A0V1BIF8</accession>
<evidence type="ECO:0000313" key="1">
    <source>
        <dbReference type="EMBL" id="KRY36673.1"/>
    </source>
</evidence>
<comment type="caution">
    <text evidence="1">The sequence shown here is derived from an EMBL/GenBank/DDBJ whole genome shotgun (WGS) entry which is preliminary data.</text>
</comment>
<evidence type="ECO:0000313" key="2">
    <source>
        <dbReference type="Proteomes" id="UP000054776"/>
    </source>
</evidence>
<keyword evidence="2" id="KW-1185">Reference proteome</keyword>
<feature type="non-terminal residue" evidence="1">
    <location>
        <position position="1"/>
    </location>
</feature>
<dbReference type="EMBL" id="JYDH01000041">
    <property type="protein sequence ID" value="KRY36673.1"/>
    <property type="molecule type" value="Genomic_DNA"/>
</dbReference>
<organism evidence="1 2">
    <name type="scientific">Trichinella spiralis</name>
    <name type="common">Trichina worm</name>
    <dbReference type="NCBI Taxonomy" id="6334"/>
    <lineage>
        <taxon>Eukaryota</taxon>
        <taxon>Metazoa</taxon>
        <taxon>Ecdysozoa</taxon>
        <taxon>Nematoda</taxon>
        <taxon>Enoplea</taxon>
        <taxon>Dorylaimia</taxon>
        <taxon>Trichinellida</taxon>
        <taxon>Trichinellidae</taxon>
        <taxon>Trichinella</taxon>
    </lineage>
</organism>
<reference evidence="1 2" key="1">
    <citation type="submission" date="2015-01" db="EMBL/GenBank/DDBJ databases">
        <title>Evolution of Trichinella species and genotypes.</title>
        <authorList>
            <person name="Korhonen P.K."/>
            <person name="Edoardo P."/>
            <person name="Giuseppe L.R."/>
            <person name="Gasser R.B."/>
        </authorList>
    </citation>
    <scope>NUCLEOTIDE SEQUENCE [LARGE SCALE GENOMIC DNA]</scope>
    <source>
        <strain evidence="1">ISS3</strain>
    </source>
</reference>
<dbReference type="Proteomes" id="UP000054776">
    <property type="component" value="Unassembled WGS sequence"/>
</dbReference>
<dbReference type="AlphaFoldDB" id="A0A0V1BIF8"/>
<sequence length="325" mass="37831">LPSQTSVSIEFAPDCIWIVQCLYYTSNQRTSITLGYSVHCNAINLARVPFALDTVLSHVHIIGYVKCAHFIHDSITLTSSEFDVSSDGPLNVQDNAMQYLERVACALYELMIAFDYCCVHVSTLINHVSQQFRFLVFFIVTQWVVSVQWNYFYKLECLSLMVVQVSFNGLKRCTKEWITSSTSNRYTFILLRWLNDVTQYWSRNLCDFTYYRTRSCSDACILKDKCLIKEQRCTFDYCSVHVSTVISHVSQQFRFLVFFIVTVRMNFMHFVSNGLCQWSGSFLEWIEKMYKNLNGLRHRHRTDIRSYSCVSIGWLNAVTGILPEA</sequence>
<protein>
    <submittedName>
        <fullName evidence="1">Uncharacterized protein</fullName>
    </submittedName>
</protein>